<reference evidence="2" key="1">
    <citation type="journal article" date="2015" name="Nature">
        <title>Complex archaea that bridge the gap between prokaryotes and eukaryotes.</title>
        <authorList>
            <person name="Spang A."/>
            <person name="Saw J.H."/>
            <person name="Jorgensen S.L."/>
            <person name="Zaremba-Niedzwiedzka K."/>
            <person name="Martijn J."/>
            <person name="Lind A.E."/>
            <person name="van Eijk R."/>
            <person name="Schleper C."/>
            <person name="Guy L."/>
            <person name="Ettema T.J."/>
        </authorList>
    </citation>
    <scope>NUCLEOTIDE SEQUENCE</scope>
</reference>
<gene>
    <name evidence="2" type="ORF">LCGC14_2817310</name>
</gene>
<evidence type="ECO:0000256" key="1">
    <source>
        <dbReference type="SAM" id="MobiDB-lite"/>
    </source>
</evidence>
<feature type="region of interest" description="Disordered" evidence="1">
    <location>
        <begin position="1"/>
        <end position="26"/>
    </location>
</feature>
<protein>
    <submittedName>
        <fullName evidence="2">Uncharacterized protein</fullName>
    </submittedName>
</protein>
<sequence>MPQEKDSGNVRAPVRESQEMSDKELD</sequence>
<evidence type="ECO:0000313" key="2">
    <source>
        <dbReference type="EMBL" id="KKK81057.1"/>
    </source>
</evidence>
<accession>A0A0F8YI26</accession>
<proteinExistence type="predicted"/>
<dbReference type="AlphaFoldDB" id="A0A0F8YI26"/>
<organism evidence="2">
    <name type="scientific">marine sediment metagenome</name>
    <dbReference type="NCBI Taxonomy" id="412755"/>
    <lineage>
        <taxon>unclassified sequences</taxon>
        <taxon>metagenomes</taxon>
        <taxon>ecological metagenomes</taxon>
    </lineage>
</organism>
<dbReference type="EMBL" id="LAZR01053295">
    <property type="protein sequence ID" value="KKK81057.1"/>
    <property type="molecule type" value="Genomic_DNA"/>
</dbReference>
<feature type="non-terminal residue" evidence="2">
    <location>
        <position position="26"/>
    </location>
</feature>
<name>A0A0F8YI26_9ZZZZ</name>
<comment type="caution">
    <text evidence="2">The sequence shown here is derived from an EMBL/GenBank/DDBJ whole genome shotgun (WGS) entry which is preliminary data.</text>
</comment>